<reference evidence="4" key="2">
    <citation type="submission" date="2015-06" db="UniProtKB">
        <authorList>
            <consortium name="EnsemblMetazoa"/>
        </authorList>
    </citation>
    <scope>IDENTIFICATION</scope>
</reference>
<keyword evidence="1" id="KW-0325">Glycoprotein</keyword>
<dbReference type="EnsemblMetazoa" id="MESCA008115-RA">
    <property type="protein sequence ID" value="MESCA008115-PA"/>
    <property type="gene ID" value="MESCA008115"/>
</dbReference>
<dbReference type="InterPro" id="IPR002018">
    <property type="entry name" value="CarbesteraseB"/>
</dbReference>
<keyword evidence="2" id="KW-0732">Signal</keyword>
<feature type="chain" id="PRO_5004588561" description="Carboxylesterase type B domain-containing protein" evidence="2">
    <location>
        <begin position="21"/>
        <end position="69"/>
    </location>
</feature>
<evidence type="ECO:0000313" key="5">
    <source>
        <dbReference type="Proteomes" id="UP000015102"/>
    </source>
</evidence>
<name>T1GWE1_MEGSC</name>
<feature type="signal peptide" evidence="2">
    <location>
        <begin position="1"/>
        <end position="20"/>
    </location>
</feature>
<organism evidence="4 5">
    <name type="scientific">Megaselia scalaris</name>
    <name type="common">Humpbacked fly</name>
    <name type="synonym">Phora scalaris</name>
    <dbReference type="NCBI Taxonomy" id="36166"/>
    <lineage>
        <taxon>Eukaryota</taxon>
        <taxon>Metazoa</taxon>
        <taxon>Ecdysozoa</taxon>
        <taxon>Arthropoda</taxon>
        <taxon>Hexapoda</taxon>
        <taxon>Insecta</taxon>
        <taxon>Pterygota</taxon>
        <taxon>Neoptera</taxon>
        <taxon>Endopterygota</taxon>
        <taxon>Diptera</taxon>
        <taxon>Brachycera</taxon>
        <taxon>Muscomorpha</taxon>
        <taxon>Platypezoidea</taxon>
        <taxon>Phoridae</taxon>
        <taxon>Megaseliini</taxon>
        <taxon>Megaselia</taxon>
    </lineage>
</organism>
<reference evidence="5" key="1">
    <citation type="submission" date="2013-02" db="EMBL/GenBank/DDBJ databases">
        <authorList>
            <person name="Hughes D."/>
        </authorList>
    </citation>
    <scope>NUCLEOTIDE SEQUENCE</scope>
    <source>
        <strain>Durham</strain>
        <strain evidence="5">NC isolate 2 -- Noor lab</strain>
    </source>
</reference>
<evidence type="ECO:0000313" key="4">
    <source>
        <dbReference type="EnsemblMetazoa" id="MESCA008115-PA"/>
    </source>
</evidence>
<feature type="domain" description="Carboxylesterase type B" evidence="3">
    <location>
        <begin position="28"/>
        <end position="68"/>
    </location>
</feature>
<evidence type="ECO:0000256" key="1">
    <source>
        <dbReference type="ARBA" id="ARBA00023180"/>
    </source>
</evidence>
<proteinExistence type="predicted"/>
<keyword evidence="5" id="KW-1185">Reference proteome</keyword>
<evidence type="ECO:0000259" key="3">
    <source>
        <dbReference type="Pfam" id="PF00135"/>
    </source>
</evidence>
<dbReference type="STRING" id="36166.T1GWE1"/>
<accession>T1GWE1</accession>
<dbReference type="InterPro" id="IPR029058">
    <property type="entry name" value="AB_hydrolase_fold"/>
</dbReference>
<dbReference type="Gene3D" id="3.40.50.1820">
    <property type="entry name" value="alpha/beta hydrolase"/>
    <property type="match status" value="1"/>
</dbReference>
<dbReference type="Proteomes" id="UP000015102">
    <property type="component" value="Unassembled WGS sequence"/>
</dbReference>
<dbReference type="Pfam" id="PF00135">
    <property type="entry name" value="COesterase"/>
    <property type="match status" value="1"/>
</dbReference>
<dbReference type="HOGENOM" id="CLU_2833208_0_0_1"/>
<protein>
    <recommendedName>
        <fullName evidence="3">Carboxylesterase type B domain-containing protein</fullName>
    </recommendedName>
</protein>
<dbReference type="EMBL" id="CAQQ02159860">
    <property type="status" value="NOT_ANNOTATED_CDS"/>
    <property type="molecule type" value="Genomic_DNA"/>
</dbReference>
<dbReference type="SUPFAM" id="SSF53474">
    <property type="entry name" value="alpha/beta-Hydrolases"/>
    <property type="match status" value="1"/>
</dbReference>
<sequence length="69" mass="7804">MIKQTLFILSIFLFCEIVFGFTSKSLKVKFQHGGVLIGKHKITVNGRHVRAFTGIPYAKPPVGELRFKL</sequence>
<dbReference type="AlphaFoldDB" id="T1GWE1"/>
<evidence type="ECO:0000256" key="2">
    <source>
        <dbReference type="SAM" id="SignalP"/>
    </source>
</evidence>